<dbReference type="SUPFAM" id="SSF51735">
    <property type="entry name" value="NAD(P)-binding Rossmann-fold domains"/>
    <property type="match status" value="1"/>
</dbReference>
<evidence type="ECO:0000313" key="13">
    <source>
        <dbReference type="Proteomes" id="UP001497480"/>
    </source>
</evidence>
<dbReference type="AlphaFoldDB" id="A0AAV1WDY4"/>
<evidence type="ECO:0000256" key="5">
    <source>
        <dbReference type="ARBA" id="ARBA00022968"/>
    </source>
</evidence>
<evidence type="ECO:0000256" key="4">
    <source>
        <dbReference type="ARBA" id="ARBA00022692"/>
    </source>
</evidence>
<dbReference type="InterPro" id="IPR020904">
    <property type="entry name" value="Sc_DH/Rdtase_CS"/>
</dbReference>
<feature type="transmembrane region" description="Helical" evidence="9">
    <location>
        <begin position="35"/>
        <end position="56"/>
    </location>
</feature>
<feature type="domain" description="Trichome birefringence-like N-terminal" evidence="11">
    <location>
        <begin position="103"/>
        <end position="155"/>
    </location>
</feature>
<comment type="subcellular location">
    <subcellularLocation>
        <location evidence="1">Membrane</location>
        <topology evidence="1">Single-pass membrane protein</topology>
    </subcellularLocation>
</comment>
<evidence type="ECO:0000256" key="9">
    <source>
        <dbReference type="SAM" id="Phobius"/>
    </source>
</evidence>
<comment type="similarity">
    <text evidence="2">Belongs to the short-chain dehydrogenases/reductases (SDR) family.</text>
</comment>
<dbReference type="InterPro" id="IPR036291">
    <property type="entry name" value="NAD(P)-bd_dom_sf"/>
</dbReference>
<evidence type="ECO:0008006" key="14">
    <source>
        <dbReference type="Google" id="ProtNLM"/>
    </source>
</evidence>
<dbReference type="GO" id="GO:0016740">
    <property type="term" value="F:transferase activity"/>
    <property type="evidence" value="ECO:0007669"/>
    <property type="project" value="InterPro"/>
</dbReference>
<feature type="domain" description="Trichome birefringence-like C-terminal" evidence="10">
    <location>
        <begin position="156"/>
        <end position="389"/>
    </location>
</feature>
<protein>
    <recommendedName>
        <fullName evidence="14">Trichome birefringence-like N-terminal domain-containing protein</fullName>
    </recommendedName>
</protein>
<evidence type="ECO:0000256" key="8">
    <source>
        <dbReference type="ARBA" id="ARBA00023136"/>
    </source>
</evidence>
<dbReference type="PANTHER" id="PTHR48107">
    <property type="entry name" value="NADPH-DEPENDENT ALDEHYDE REDUCTASE-LIKE PROTEIN, CHLOROPLASTIC-RELATED"/>
    <property type="match status" value="1"/>
</dbReference>
<dbReference type="PROSITE" id="PS00061">
    <property type="entry name" value="ADH_SHORT"/>
    <property type="match status" value="1"/>
</dbReference>
<reference evidence="12 13" key="1">
    <citation type="submission" date="2024-03" db="EMBL/GenBank/DDBJ databases">
        <authorList>
            <person name="Martinez-Hernandez J."/>
        </authorList>
    </citation>
    <scope>NUCLEOTIDE SEQUENCE [LARGE SCALE GENOMIC DNA]</scope>
</reference>
<keyword evidence="4 9" id="KW-0812">Transmembrane</keyword>
<evidence type="ECO:0000259" key="10">
    <source>
        <dbReference type="Pfam" id="PF13839"/>
    </source>
</evidence>
<comment type="caution">
    <text evidence="12">The sequence shown here is derived from an EMBL/GenBank/DDBJ whole genome shotgun (WGS) entry which is preliminary data.</text>
</comment>
<dbReference type="Pfam" id="PF13839">
    <property type="entry name" value="PC-Esterase"/>
    <property type="match status" value="1"/>
</dbReference>
<sequence>MSSSSSKQEEEVDDMIMSPQLEVFMKVKRFRLFEPSLSVLIFAVVTAFIVCCFLYLDNREFATRFEVMGQRRSQKRFPWLRVKESSNNEEEHRVEFIGEKGDGCDLFDGKWVWDESYPLYHSKDCSFLDQGFRCSENGRRDLFYTKWRWQPKHCNLPRLNATMMLEKLRNKRVVFAGDSIGRNQWESLLCILSSGIHNKDSNSIYEVNGNPITKHKGFLVFKFRDFNCTVEYYRSPFLVLQSRPPTEAPEKIKTTLKVDQMDWYASKWRDAHVLVLNTGHWWNYEKTIRNHCYFQEGKEIKMEMVVKDAYKRSIETVLKWIEETVNPRKTQVFFRTLAPVHFRGGEWRNGGKCDLETLPELDSSSSSSVPKDNWSQFKIANSVLSSAHTNISEVKKFKEPKFPPQSQETQPGKEHIMEPLPQAIHPNYKPANKLQGKVALVSGGDSGIGRAVCLSFAKEGATVAFTYVKGHEDKDKDDTLKMLLEAKTSGAQDPLAIAADIGYDENCKKVIEVVVKEYGRIDVLVNNAAEQHLKNSVEEITEQQLLRVFRTNIFSHFFLVRHALKHMKEGSCIINSTSVNPYSGNPESVDYTATKGAIVAFTRGLSQELVSKGIRVNAVAPGPVWTPIQPGSKPAEMIENLGCEVPMKRAGQPCEIAPCYLFLASLPESSYYTGQVLHPNGGMIVNA</sequence>
<dbReference type="Pfam" id="PF14416">
    <property type="entry name" value="PMR5N"/>
    <property type="match status" value="1"/>
</dbReference>
<dbReference type="InterPro" id="IPR002347">
    <property type="entry name" value="SDR_fam"/>
</dbReference>
<keyword evidence="5" id="KW-0735">Signal-anchor</keyword>
<dbReference type="PANTHER" id="PTHR48107:SF21">
    <property type="entry name" value="SHORT-CHAIN DEHYDROGENASE_REDUCTASE SDR-RELATED"/>
    <property type="match status" value="1"/>
</dbReference>
<dbReference type="InterPro" id="IPR026057">
    <property type="entry name" value="TBL_C"/>
</dbReference>
<dbReference type="EMBL" id="CAXHTB010000005">
    <property type="protein sequence ID" value="CAL0307259.1"/>
    <property type="molecule type" value="Genomic_DNA"/>
</dbReference>
<dbReference type="PRINTS" id="PR00081">
    <property type="entry name" value="GDHRDH"/>
</dbReference>
<comment type="similarity">
    <text evidence="3">Belongs to the PC-esterase family. TBL subfamily.</text>
</comment>
<keyword evidence="6 9" id="KW-1133">Transmembrane helix</keyword>
<dbReference type="FunFam" id="3.40.50.720:FF:000084">
    <property type="entry name" value="Short-chain dehydrogenase reductase"/>
    <property type="match status" value="1"/>
</dbReference>
<evidence type="ECO:0000256" key="6">
    <source>
        <dbReference type="ARBA" id="ARBA00022989"/>
    </source>
</evidence>
<keyword evidence="8 9" id="KW-0472">Membrane</keyword>
<evidence type="ECO:0000259" key="11">
    <source>
        <dbReference type="Pfam" id="PF14416"/>
    </source>
</evidence>
<dbReference type="Gene3D" id="3.40.50.720">
    <property type="entry name" value="NAD(P)-binding Rossmann-like Domain"/>
    <property type="match status" value="1"/>
</dbReference>
<evidence type="ECO:0000256" key="1">
    <source>
        <dbReference type="ARBA" id="ARBA00004167"/>
    </source>
</evidence>
<dbReference type="GO" id="GO:0016614">
    <property type="term" value="F:oxidoreductase activity, acting on CH-OH group of donors"/>
    <property type="evidence" value="ECO:0007669"/>
    <property type="project" value="UniProtKB-ARBA"/>
</dbReference>
<evidence type="ECO:0000256" key="2">
    <source>
        <dbReference type="ARBA" id="ARBA00006484"/>
    </source>
</evidence>
<evidence type="ECO:0000313" key="12">
    <source>
        <dbReference type="EMBL" id="CAL0307259.1"/>
    </source>
</evidence>
<dbReference type="InterPro" id="IPR025846">
    <property type="entry name" value="TBL_N"/>
</dbReference>
<dbReference type="GO" id="GO:0016020">
    <property type="term" value="C:membrane"/>
    <property type="evidence" value="ECO:0007669"/>
    <property type="project" value="UniProtKB-SubCell"/>
</dbReference>
<accession>A0AAV1WDY4</accession>
<dbReference type="Proteomes" id="UP001497480">
    <property type="component" value="Unassembled WGS sequence"/>
</dbReference>
<proteinExistence type="inferred from homology"/>
<keyword evidence="13" id="KW-1185">Reference proteome</keyword>
<dbReference type="PRINTS" id="PR00080">
    <property type="entry name" value="SDRFAMILY"/>
</dbReference>
<evidence type="ECO:0000256" key="7">
    <source>
        <dbReference type="ARBA" id="ARBA00023002"/>
    </source>
</evidence>
<gene>
    <name evidence="12" type="ORF">LLUT_LOCUS8319</name>
</gene>
<organism evidence="12 13">
    <name type="scientific">Lupinus luteus</name>
    <name type="common">European yellow lupine</name>
    <dbReference type="NCBI Taxonomy" id="3873"/>
    <lineage>
        <taxon>Eukaryota</taxon>
        <taxon>Viridiplantae</taxon>
        <taxon>Streptophyta</taxon>
        <taxon>Embryophyta</taxon>
        <taxon>Tracheophyta</taxon>
        <taxon>Spermatophyta</taxon>
        <taxon>Magnoliopsida</taxon>
        <taxon>eudicotyledons</taxon>
        <taxon>Gunneridae</taxon>
        <taxon>Pentapetalae</taxon>
        <taxon>rosids</taxon>
        <taxon>fabids</taxon>
        <taxon>Fabales</taxon>
        <taxon>Fabaceae</taxon>
        <taxon>Papilionoideae</taxon>
        <taxon>50 kb inversion clade</taxon>
        <taxon>genistoids sensu lato</taxon>
        <taxon>core genistoids</taxon>
        <taxon>Genisteae</taxon>
        <taxon>Lupinus</taxon>
    </lineage>
</organism>
<keyword evidence="7" id="KW-0560">Oxidoreductase</keyword>
<evidence type="ECO:0000256" key="3">
    <source>
        <dbReference type="ARBA" id="ARBA00007727"/>
    </source>
</evidence>
<dbReference type="Pfam" id="PF13561">
    <property type="entry name" value="adh_short_C2"/>
    <property type="match status" value="1"/>
</dbReference>
<name>A0AAV1WDY4_LUPLU</name>